<organism evidence="2 3">
    <name type="scientific">Rhizophagus irregularis (strain DAOM 181602 / DAOM 197198 / MUCL 43194)</name>
    <name type="common">Arbuscular mycorrhizal fungus</name>
    <name type="synonym">Glomus intraradices</name>
    <dbReference type="NCBI Taxonomy" id="747089"/>
    <lineage>
        <taxon>Eukaryota</taxon>
        <taxon>Fungi</taxon>
        <taxon>Fungi incertae sedis</taxon>
        <taxon>Mucoromycota</taxon>
        <taxon>Glomeromycotina</taxon>
        <taxon>Glomeromycetes</taxon>
        <taxon>Glomerales</taxon>
        <taxon>Glomeraceae</taxon>
        <taxon>Rhizophagus</taxon>
    </lineage>
</organism>
<keyword evidence="1" id="KW-0812">Transmembrane</keyword>
<sequence>MGLNCIAIWETIFLSNNISFLYINIKTFFFGFAQSLAFFFLHTRSIFKKKKKKIRINFDDDFHHVDLSFFFLFYFSYRLPFFFK</sequence>
<dbReference type="AlphaFoldDB" id="A0A2P4PJX2"/>
<protein>
    <submittedName>
        <fullName evidence="2">Uncharacterized protein</fullName>
    </submittedName>
</protein>
<dbReference type="EMBL" id="AUPC02000209">
    <property type="protein sequence ID" value="POG65670.1"/>
    <property type="molecule type" value="Genomic_DNA"/>
</dbReference>
<comment type="caution">
    <text evidence="2">The sequence shown here is derived from an EMBL/GenBank/DDBJ whole genome shotgun (WGS) entry which is preliminary data.</text>
</comment>
<accession>A0A2P4PJX2</accession>
<keyword evidence="1" id="KW-1133">Transmembrane helix</keyword>
<keyword evidence="3" id="KW-1185">Reference proteome</keyword>
<feature type="transmembrane region" description="Helical" evidence="1">
    <location>
        <begin position="62"/>
        <end position="83"/>
    </location>
</feature>
<name>A0A2P4PJX2_RHIID</name>
<evidence type="ECO:0000313" key="2">
    <source>
        <dbReference type="EMBL" id="POG65670.1"/>
    </source>
</evidence>
<dbReference type="Proteomes" id="UP000018888">
    <property type="component" value="Unassembled WGS sequence"/>
</dbReference>
<keyword evidence="1" id="KW-0472">Membrane</keyword>
<feature type="transmembrane region" description="Helical" evidence="1">
    <location>
        <begin position="20"/>
        <end position="41"/>
    </location>
</feature>
<evidence type="ECO:0000313" key="3">
    <source>
        <dbReference type="Proteomes" id="UP000018888"/>
    </source>
</evidence>
<evidence type="ECO:0000256" key="1">
    <source>
        <dbReference type="SAM" id="Phobius"/>
    </source>
</evidence>
<gene>
    <name evidence="2" type="ORF">GLOIN_2v412393</name>
</gene>
<proteinExistence type="predicted"/>
<reference evidence="2 3" key="2">
    <citation type="journal article" date="2018" name="New Phytol.">
        <title>High intraspecific genome diversity in the model arbuscular mycorrhizal symbiont Rhizophagus irregularis.</title>
        <authorList>
            <person name="Chen E.C.H."/>
            <person name="Morin E."/>
            <person name="Beaudet D."/>
            <person name="Noel J."/>
            <person name="Yildirir G."/>
            <person name="Ndikumana S."/>
            <person name="Charron P."/>
            <person name="St-Onge C."/>
            <person name="Giorgi J."/>
            <person name="Kruger M."/>
            <person name="Marton T."/>
            <person name="Ropars J."/>
            <person name="Grigoriev I.V."/>
            <person name="Hainaut M."/>
            <person name="Henrissat B."/>
            <person name="Roux C."/>
            <person name="Martin F."/>
            <person name="Corradi N."/>
        </authorList>
    </citation>
    <scope>NUCLEOTIDE SEQUENCE [LARGE SCALE GENOMIC DNA]</scope>
    <source>
        <strain evidence="2 3">DAOM 197198</strain>
    </source>
</reference>
<reference evidence="2 3" key="1">
    <citation type="journal article" date="2013" name="Proc. Natl. Acad. Sci. U.S.A.">
        <title>Genome of an arbuscular mycorrhizal fungus provides insight into the oldest plant symbiosis.</title>
        <authorList>
            <person name="Tisserant E."/>
            <person name="Malbreil M."/>
            <person name="Kuo A."/>
            <person name="Kohler A."/>
            <person name="Symeonidi A."/>
            <person name="Balestrini R."/>
            <person name="Charron P."/>
            <person name="Duensing N."/>
            <person name="Frei Dit Frey N."/>
            <person name="Gianinazzi-Pearson V."/>
            <person name="Gilbert L.B."/>
            <person name="Handa Y."/>
            <person name="Herr J.R."/>
            <person name="Hijri M."/>
            <person name="Koul R."/>
            <person name="Kawaguchi M."/>
            <person name="Krajinski F."/>
            <person name="Lammers P.J."/>
            <person name="Masclaux F.G."/>
            <person name="Murat C."/>
            <person name="Morin E."/>
            <person name="Ndikumana S."/>
            <person name="Pagni M."/>
            <person name="Petitpierre D."/>
            <person name="Requena N."/>
            <person name="Rosikiewicz P."/>
            <person name="Riley R."/>
            <person name="Saito K."/>
            <person name="San Clemente H."/>
            <person name="Shapiro H."/>
            <person name="van Tuinen D."/>
            <person name="Becard G."/>
            <person name="Bonfante P."/>
            <person name="Paszkowski U."/>
            <person name="Shachar-Hill Y.Y."/>
            <person name="Tuskan G.A."/>
            <person name="Young P.W."/>
            <person name="Sanders I.R."/>
            <person name="Henrissat B."/>
            <person name="Rensing S.A."/>
            <person name="Grigoriev I.V."/>
            <person name="Corradi N."/>
            <person name="Roux C."/>
            <person name="Martin F."/>
        </authorList>
    </citation>
    <scope>NUCLEOTIDE SEQUENCE [LARGE SCALE GENOMIC DNA]</scope>
    <source>
        <strain evidence="2 3">DAOM 197198</strain>
    </source>
</reference>